<sequence>MKTLFLDMEWGQIYGSYRRDFIPIEIGAVISSLEDDVPVLESKKFCNDIDIVIRKNIINDIGKTVGFSETVANIGKREYQKQFDHSYRLKKPDKRVARGLLIRVLNDLRQYIHSLFRRYHVAQIVLFGGREDLNWLKKANVNISNIKIVDIQCVIRKEIHYLFSLDKISLIIAFYSNNKFFGSNNFRYPLPDRYKYLIKPHRAIGDACRIFVVYKEFYCAKSEFVQQCSSYFYANQTHKMITNTVIKSSSVIAN</sequence>
<keyword evidence="2" id="KW-1185">Reference proteome</keyword>
<name>A0AAJ6NRQ4_9CYAN</name>
<proteinExistence type="predicted"/>
<evidence type="ECO:0000313" key="2">
    <source>
        <dbReference type="Proteomes" id="UP001223520"/>
    </source>
</evidence>
<dbReference type="Proteomes" id="UP001223520">
    <property type="component" value="Chromosome"/>
</dbReference>
<protein>
    <submittedName>
        <fullName evidence="1">Uncharacterized protein</fullName>
    </submittedName>
</protein>
<dbReference type="EMBL" id="CP124543">
    <property type="protein sequence ID" value="WGV25504.1"/>
    <property type="molecule type" value="Genomic_DNA"/>
</dbReference>
<reference evidence="1 2" key="1">
    <citation type="journal article" date="2023" name="Limnol Oceanogr Lett">
        <title>Environmental adaptations by the intertidal Antarctic cyanobacterium Halotia branconii CENA392 as revealed using long-read genome sequencing.</title>
        <authorList>
            <person name="Dextro R.B."/>
            <person name="Delbaje E."/>
            <person name="Freitas P.N.N."/>
            <person name="Geraldes V."/>
            <person name="Pinto E."/>
            <person name="Long P.F."/>
            <person name="Fiore M.F."/>
        </authorList>
    </citation>
    <scope>NUCLEOTIDE SEQUENCE [LARGE SCALE GENOMIC DNA]</scope>
    <source>
        <strain evidence="1 2">CENA392</strain>
    </source>
</reference>
<gene>
    <name evidence="1" type="ORF">QI031_27865</name>
</gene>
<evidence type="ECO:0000313" key="1">
    <source>
        <dbReference type="EMBL" id="WGV25504.1"/>
    </source>
</evidence>
<organism evidence="1 2">
    <name type="scientific">Halotia branconii CENA392</name>
    <dbReference type="NCBI Taxonomy" id="1539056"/>
    <lineage>
        <taxon>Bacteria</taxon>
        <taxon>Bacillati</taxon>
        <taxon>Cyanobacteriota</taxon>
        <taxon>Cyanophyceae</taxon>
        <taxon>Nostocales</taxon>
        <taxon>Nodulariaceae</taxon>
        <taxon>Halotia</taxon>
    </lineage>
</organism>
<dbReference type="RefSeq" id="WP_281482804.1">
    <property type="nucleotide sequence ID" value="NZ_CP124543.1"/>
</dbReference>
<dbReference type="KEGG" id="hbq:QI031_27865"/>
<accession>A0AAJ6NRQ4</accession>
<dbReference type="AlphaFoldDB" id="A0AAJ6NRQ4"/>